<dbReference type="EMBL" id="CP120733">
    <property type="protein sequence ID" value="WFD10619.1"/>
    <property type="molecule type" value="Genomic_DNA"/>
</dbReference>
<dbReference type="RefSeq" id="WP_277732586.1">
    <property type="nucleotide sequence ID" value="NZ_CP120733.1"/>
</dbReference>
<name>A0ABY8EFU0_9FIRM</name>
<dbReference type="Gene3D" id="3.40.980.10">
    <property type="entry name" value="MoaB/Mog-like domain"/>
    <property type="match status" value="1"/>
</dbReference>
<dbReference type="InterPro" id="IPR036425">
    <property type="entry name" value="MoaB/Mog-like_dom_sf"/>
</dbReference>
<accession>A0ABY8EFU0</accession>
<comment type="function">
    <text evidence="1">Catalyzes the insertion of molybdate into adenylated molybdopterin with the concomitant release of AMP.</text>
</comment>
<reference evidence="3 4" key="1">
    <citation type="submission" date="2023-03" db="EMBL/GenBank/DDBJ databases">
        <title>Complete genome sequence of Tepidibacter sp. SWIR-1, isolated from a deep-sea hydrothermal vent.</title>
        <authorList>
            <person name="Li X."/>
        </authorList>
    </citation>
    <scope>NUCLEOTIDE SEQUENCE [LARGE SCALE GENOMIC DNA]</scope>
    <source>
        <strain evidence="3 4">SWIR-1</strain>
    </source>
</reference>
<keyword evidence="4" id="KW-1185">Reference proteome</keyword>
<dbReference type="CDD" id="cd03522">
    <property type="entry name" value="MoeA_like"/>
    <property type="match status" value="1"/>
</dbReference>
<evidence type="ECO:0000313" key="3">
    <source>
        <dbReference type="EMBL" id="WFD10619.1"/>
    </source>
</evidence>
<dbReference type="Pfam" id="PF00994">
    <property type="entry name" value="MoCF_biosynth"/>
    <property type="match status" value="1"/>
</dbReference>
<sequence length="340" mass="37506">MKKISVHDAIGHVLCHDITQIIPGEIKDRAFKKGHVIKEEDVKVLLSLGKDNIYVWEKKEGYLHENEAAERLTKLAAGMGLEFSEVKEGKINFIAKYDGLLKINTDLLLKINLLDEIIIATRHNNYPVKKGDKLAATRVIPLIIDEKKIIEAEKIASGKTIVDVMPYKKVNVGIVTTGNEVYHGRIKDAFGPVIRKKVEKYGCNVIDQKIVYDDTEKICDSIKDLIDKGAQMIICTGGMSVDPDDLTPSAIKKTGANIISYGAPVLPGAMFLLAYNDDIPILGLPGCVMYAKTTIFDLVLPRVLSQDTITIEDLAGYGHGGLCLECNECTYPQCSFGKGW</sequence>
<keyword evidence="1" id="KW-0500">Molybdenum</keyword>
<evidence type="ECO:0000256" key="1">
    <source>
        <dbReference type="RuleBase" id="RU365090"/>
    </source>
</evidence>
<comment type="similarity">
    <text evidence="1">Belongs to the MoeA family.</text>
</comment>
<dbReference type="SMART" id="SM00852">
    <property type="entry name" value="MoCF_biosynth"/>
    <property type="match status" value="1"/>
</dbReference>
<dbReference type="InterPro" id="IPR038987">
    <property type="entry name" value="MoeA-like"/>
</dbReference>
<dbReference type="SUPFAM" id="SSF53218">
    <property type="entry name" value="Molybdenum cofactor biosynthesis proteins"/>
    <property type="match status" value="1"/>
</dbReference>
<feature type="domain" description="MoaB/Mog" evidence="2">
    <location>
        <begin position="173"/>
        <end position="305"/>
    </location>
</feature>
<keyword evidence="1" id="KW-0808">Transferase</keyword>
<comment type="cofactor">
    <cofactor evidence="1">
        <name>Mg(2+)</name>
        <dbReference type="ChEBI" id="CHEBI:18420"/>
    </cofactor>
</comment>
<proteinExistence type="inferred from homology"/>
<keyword evidence="1" id="KW-0501">Molybdenum cofactor biosynthesis</keyword>
<comment type="catalytic activity">
    <reaction evidence="1">
        <text>adenylyl-molybdopterin + molybdate = Mo-molybdopterin + AMP + H(+)</text>
        <dbReference type="Rhea" id="RHEA:35047"/>
        <dbReference type="ChEBI" id="CHEBI:15378"/>
        <dbReference type="ChEBI" id="CHEBI:36264"/>
        <dbReference type="ChEBI" id="CHEBI:62727"/>
        <dbReference type="ChEBI" id="CHEBI:71302"/>
        <dbReference type="ChEBI" id="CHEBI:456215"/>
    </reaction>
</comment>
<protein>
    <recommendedName>
        <fullName evidence="1">Molybdopterin molybdenumtransferase</fullName>
        <ecNumber evidence="1">2.10.1.1</ecNumber>
    </recommendedName>
</protein>
<evidence type="ECO:0000259" key="2">
    <source>
        <dbReference type="SMART" id="SM00852"/>
    </source>
</evidence>
<dbReference type="PANTHER" id="PTHR10192">
    <property type="entry name" value="MOLYBDOPTERIN BIOSYNTHESIS PROTEIN"/>
    <property type="match status" value="1"/>
</dbReference>
<dbReference type="InterPro" id="IPR001453">
    <property type="entry name" value="MoaB/Mog_dom"/>
</dbReference>
<organism evidence="3 4">
    <name type="scientific">Tepidibacter hydrothermalis</name>
    <dbReference type="NCBI Taxonomy" id="3036126"/>
    <lineage>
        <taxon>Bacteria</taxon>
        <taxon>Bacillati</taxon>
        <taxon>Bacillota</taxon>
        <taxon>Clostridia</taxon>
        <taxon>Peptostreptococcales</taxon>
        <taxon>Peptostreptococcaceae</taxon>
        <taxon>Tepidibacter</taxon>
    </lineage>
</organism>
<evidence type="ECO:0000313" key="4">
    <source>
        <dbReference type="Proteomes" id="UP001222800"/>
    </source>
</evidence>
<comment type="pathway">
    <text evidence="1">Cofactor biosynthesis; molybdopterin biosynthesis.</text>
</comment>
<keyword evidence="1" id="KW-0479">Metal-binding</keyword>
<gene>
    <name evidence="3" type="ORF">P4S50_00675</name>
</gene>
<dbReference type="Proteomes" id="UP001222800">
    <property type="component" value="Chromosome"/>
</dbReference>
<dbReference type="EC" id="2.10.1.1" evidence="1"/>
<dbReference type="PANTHER" id="PTHR10192:SF28">
    <property type="entry name" value="MOLYBDOPTERIN MOLYBDENUMTRANSFERASE"/>
    <property type="match status" value="1"/>
</dbReference>
<keyword evidence="1" id="KW-0460">Magnesium</keyword>